<dbReference type="EMBL" id="LUGG01000019">
    <property type="protein sequence ID" value="OBZ68787.1"/>
    <property type="molecule type" value="Genomic_DNA"/>
</dbReference>
<dbReference type="OMA" id="DNWRQND"/>
<gene>
    <name evidence="2" type="ORF">A0H81_11284</name>
</gene>
<protein>
    <submittedName>
        <fullName evidence="2">Uncharacterized protein</fullName>
    </submittedName>
</protein>
<feature type="compositionally biased region" description="Gly residues" evidence="1">
    <location>
        <begin position="125"/>
        <end position="159"/>
    </location>
</feature>
<evidence type="ECO:0000313" key="2">
    <source>
        <dbReference type="EMBL" id="OBZ68787.1"/>
    </source>
</evidence>
<organism evidence="2 3">
    <name type="scientific">Grifola frondosa</name>
    <name type="common">Maitake</name>
    <name type="synonym">Polyporus frondosus</name>
    <dbReference type="NCBI Taxonomy" id="5627"/>
    <lineage>
        <taxon>Eukaryota</taxon>
        <taxon>Fungi</taxon>
        <taxon>Dikarya</taxon>
        <taxon>Basidiomycota</taxon>
        <taxon>Agaricomycotina</taxon>
        <taxon>Agaricomycetes</taxon>
        <taxon>Polyporales</taxon>
        <taxon>Grifolaceae</taxon>
        <taxon>Grifola</taxon>
    </lineage>
</organism>
<feature type="compositionally biased region" description="Polar residues" evidence="1">
    <location>
        <begin position="207"/>
        <end position="216"/>
    </location>
</feature>
<feature type="region of interest" description="Disordered" evidence="1">
    <location>
        <begin position="1"/>
        <end position="216"/>
    </location>
</feature>
<feature type="compositionally biased region" description="Low complexity" evidence="1">
    <location>
        <begin position="48"/>
        <end position="67"/>
    </location>
</feature>
<dbReference type="OrthoDB" id="3170343at2759"/>
<evidence type="ECO:0000313" key="3">
    <source>
        <dbReference type="Proteomes" id="UP000092993"/>
    </source>
</evidence>
<evidence type="ECO:0000256" key="1">
    <source>
        <dbReference type="SAM" id="MobiDB-lite"/>
    </source>
</evidence>
<name>A0A1C7LXE0_GRIFR</name>
<comment type="caution">
    <text evidence="2">The sequence shown here is derived from an EMBL/GenBank/DDBJ whole genome shotgun (WGS) entry which is preliminary data.</text>
</comment>
<dbReference type="STRING" id="5627.A0A1C7LXE0"/>
<sequence length="216" mass="21614">MSYGNQGRTTESWDTDPNNPNTGAQTGRSGFGQQGEDTSWSSSGGGRPTSDPTDTSSWSSGQQQGQQQGQGQGQGQGRRGGEFESQGGGGGGGFDSGAQWSAGQAGESYGRTGYPQDTSGTDTYGSGGNVGSTGGGDDFGSGGSGDMGSGGGYGAGTGQSGDDQMQGRTGKPSMGERLKGDAEKLAGRFTGKPSMVERGQARKTGDPSDTSYGDNY</sequence>
<reference evidence="2 3" key="1">
    <citation type="submission" date="2016-03" db="EMBL/GenBank/DDBJ databases">
        <title>Whole genome sequencing of Grifola frondosa 9006-11.</title>
        <authorList>
            <person name="Min B."/>
            <person name="Park H."/>
            <person name="Kim J.-G."/>
            <person name="Cho H."/>
            <person name="Oh Y.-L."/>
            <person name="Kong W.-S."/>
            <person name="Choi I.-G."/>
        </authorList>
    </citation>
    <scope>NUCLEOTIDE SEQUENCE [LARGE SCALE GENOMIC DNA]</scope>
    <source>
        <strain evidence="2 3">9006-11</strain>
    </source>
</reference>
<feature type="compositionally biased region" description="Basic and acidic residues" evidence="1">
    <location>
        <begin position="174"/>
        <end position="186"/>
    </location>
</feature>
<keyword evidence="3" id="KW-1185">Reference proteome</keyword>
<feature type="compositionally biased region" description="Gly residues" evidence="1">
    <location>
        <begin position="86"/>
        <end position="95"/>
    </location>
</feature>
<proteinExistence type="predicted"/>
<dbReference type="AlphaFoldDB" id="A0A1C7LXE0"/>
<accession>A0A1C7LXE0</accession>
<feature type="compositionally biased region" description="Gly residues" evidence="1">
    <location>
        <begin position="68"/>
        <end position="78"/>
    </location>
</feature>
<dbReference type="Proteomes" id="UP000092993">
    <property type="component" value="Unassembled WGS sequence"/>
</dbReference>
<feature type="compositionally biased region" description="Polar residues" evidence="1">
    <location>
        <begin position="1"/>
        <end position="28"/>
    </location>
</feature>